<dbReference type="GO" id="GO:0006508">
    <property type="term" value="P:proteolysis"/>
    <property type="evidence" value="ECO:0007669"/>
    <property type="project" value="UniProtKB-KW"/>
</dbReference>
<evidence type="ECO:0000256" key="2">
    <source>
        <dbReference type="ARBA" id="ARBA00022723"/>
    </source>
</evidence>
<sequence length="231" mass="25410">MMEKKKLTINKWAEEDRPREKLMKLGAEALSNAELLAILIGSGSPRESAVELMKRVLADCENNLNTLGKLSIADLTTYNGIGEAKAITILAACELGKRRQAADVAKRPTLNSAVAIYSYMHPKLQDKDVEEAWILLMNQKLDLIEAKCISHGGITGTAIDVRIILKEALLKNATAIALCHNHPSGNPSPSKEDDSITASVKKAADTMCIHFIDHIVVADQRFYSYREEGRI</sequence>
<dbReference type="PROSITE" id="PS50249">
    <property type="entry name" value="MPN"/>
    <property type="match status" value="1"/>
</dbReference>
<dbReference type="Pfam" id="PF04002">
    <property type="entry name" value="RadC"/>
    <property type="match status" value="1"/>
</dbReference>
<dbReference type="Gene3D" id="3.40.140.10">
    <property type="entry name" value="Cytidine Deaminase, domain 2"/>
    <property type="match status" value="1"/>
</dbReference>
<dbReference type="PANTHER" id="PTHR30471">
    <property type="entry name" value="DNA REPAIR PROTEIN RADC"/>
    <property type="match status" value="1"/>
</dbReference>
<dbReference type="InterPro" id="IPR037518">
    <property type="entry name" value="MPN"/>
</dbReference>
<evidence type="ECO:0000256" key="5">
    <source>
        <dbReference type="ARBA" id="ARBA00023049"/>
    </source>
</evidence>
<comment type="similarity">
    <text evidence="6">Belongs to the UPF0758 family.</text>
</comment>
<comment type="caution">
    <text evidence="8">The sequence shown here is derived from an EMBL/GenBank/DDBJ whole genome shotgun (WGS) entry which is preliminary data.</text>
</comment>
<feature type="domain" description="MPN" evidence="7">
    <location>
        <begin position="109"/>
        <end position="231"/>
    </location>
</feature>
<keyword evidence="1" id="KW-0645">Protease</keyword>
<dbReference type="PANTHER" id="PTHR30471:SF3">
    <property type="entry name" value="UPF0758 PROTEIN YEES-RELATED"/>
    <property type="match status" value="1"/>
</dbReference>
<dbReference type="Pfam" id="PF20582">
    <property type="entry name" value="UPF0758_N"/>
    <property type="match status" value="1"/>
</dbReference>
<accession>A0AAP0YKS5</accession>
<evidence type="ECO:0000259" key="7">
    <source>
        <dbReference type="PROSITE" id="PS50249"/>
    </source>
</evidence>
<dbReference type="Proteomes" id="UP000032541">
    <property type="component" value="Unassembled WGS sequence"/>
</dbReference>
<dbReference type="PROSITE" id="PS01302">
    <property type="entry name" value="UPF0758"/>
    <property type="match status" value="1"/>
</dbReference>
<name>A0AAP0YKS5_PREIN</name>
<organism evidence="8 9">
    <name type="scientific">Prevotella intermedia ZT</name>
    <dbReference type="NCBI Taxonomy" id="1347790"/>
    <lineage>
        <taxon>Bacteria</taxon>
        <taxon>Pseudomonadati</taxon>
        <taxon>Bacteroidota</taxon>
        <taxon>Bacteroidia</taxon>
        <taxon>Bacteroidales</taxon>
        <taxon>Prevotellaceae</taxon>
        <taxon>Prevotella</taxon>
    </lineage>
</organism>
<protein>
    <recommendedName>
        <fullName evidence="7">MPN domain-containing protein</fullName>
    </recommendedName>
</protein>
<dbReference type="GO" id="GO:0046872">
    <property type="term" value="F:metal ion binding"/>
    <property type="evidence" value="ECO:0007669"/>
    <property type="project" value="UniProtKB-KW"/>
</dbReference>
<keyword evidence="3" id="KW-0378">Hydrolase</keyword>
<keyword evidence="4" id="KW-0862">Zinc</keyword>
<evidence type="ECO:0000313" key="8">
    <source>
        <dbReference type="EMBL" id="KJJ86653.1"/>
    </source>
</evidence>
<evidence type="ECO:0000256" key="3">
    <source>
        <dbReference type="ARBA" id="ARBA00022801"/>
    </source>
</evidence>
<reference evidence="8 9" key="1">
    <citation type="journal article" date="2015" name="BMC Genomics">
        <title>Comparative genome analysis of Prevotella intermedia strain isolated from infected root canal reveals features related to pathogenicity and adaptation.</title>
        <authorList>
            <person name="Ruan Y."/>
            <person name="Shen L."/>
            <person name="Zou Y."/>
            <person name="Qi Z."/>
            <person name="Yin J."/>
            <person name="Jiang J."/>
            <person name="Guo L."/>
            <person name="He L."/>
            <person name="Chen Z."/>
            <person name="Tang Z."/>
            <person name="Qin S."/>
        </authorList>
    </citation>
    <scope>NUCLEOTIDE SEQUENCE [LARGE SCALE GENOMIC DNA]</scope>
    <source>
        <strain evidence="8 9">ZT</strain>
    </source>
</reference>
<dbReference type="NCBIfam" id="NF000642">
    <property type="entry name" value="PRK00024.1"/>
    <property type="match status" value="1"/>
</dbReference>
<gene>
    <name evidence="8" type="ORF">M573_119018</name>
</gene>
<dbReference type="EMBL" id="ATMK01000019">
    <property type="protein sequence ID" value="KJJ86653.1"/>
    <property type="molecule type" value="Genomic_DNA"/>
</dbReference>
<dbReference type="NCBIfam" id="TIGR00608">
    <property type="entry name" value="radc"/>
    <property type="match status" value="1"/>
</dbReference>
<keyword evidence="2" id="KW-0479">Metal-binding</keyword>
<dbReference type="InterPro" id="IPR025657">
    <property type="entry name" value="RadC_JAB"/>
</dbReference>
<dbReference type="InterPro" id="IPR001405">
    <property type="entry name" value="UPF0758"/>
</dbReference>
<dbReference type="InterPro" id="IPR020891">
    <property type="entry name" value="UPF0758_CS"/>
</dbReference>
<dbReference type="InterPro" id="IPR046778">
    <property type="entry name" value="UPF0758_N"/>
</dbReference>
<dbReference type="CDD" id="cd08071">
    <property type="entry name" value="MPN_DUF2466"/>
    <property type="match status" value="1"/>
</dbReference>
<dbReference type="GO" id="GO:0008237">
    <property type="term" value="F:metallopeptidase activity"/>
    <property type="evidence" value="ECO:0007669"/>
    <property type="project" value="UniProtKB-KW"/>
</dbReference>
<keyword evidence="5" id="KW-0482">Metalloprotease</keyword>
<evidence type="ECO:0000256" key="1">
    <source>
        <dbReference type="ARBA" id="ARBA00022670"/>
    </source>
</evidence>
<proteinExistence type="inferred from homology"/>
<evidence type="ECO:0000256" key="4">
    <source>
        <dbReference type="ARBA" id="ARBA00022833"/>
    </source>
</evidence>
<evidence type="ECO:0000256" key="6">
    <source>
        <dbReference type="RuleBase" id="RU003797"/>
    </source>
</evidence>
<dbReference type="AlphaFoldDB" id="A0AAP0YKS5"/>
<evidence type="ECO:0000313" key="9">
    <source>
        <dbReference type="Proteomes" id="UP000032541"/>
    </source>
</evidence>